<sequence>MSVFETTVASMTPWLQAYGYPVLAVTVALEGAAIPLPGGILMAAAAILAAHGELSLAGVLLTCWPAAVAGDNLGYWIGRNGGRRLLLRSGVRRRRLGRLQRFFRRFGIWLLVFGRFFDGTRQLDGLVAGSASMPWRRFFLADLAGTALWVLTWVIGLYTFDQHPGAIHRLILQLNPWVATIALVALALVIWRLLSRGPDSTSEKRSGVRLQGPGPGEPPG</sequence>
<proteinExistence type="predicted"/>
<evidence type="ECO:0000256" key="7">
    <source>
        <dbReference type="SAM" id="Phobius"/>
    </source>
</evidence>
<feature type="transmembrane region" description="Helical" evidence="7">
    <location>
        <begin position="20"/>
        <end position="50"/>
    </location>
</feature>
<keyword evidence="4 7" id="KW-1133">Transmembrane helix</keyword>
<keyword evidence="10" id="KW-1185">Reference proteome</keyword>
<evidence type="ECO:0000256" key="4">
    <source>
        <dbReference type="ARBA" id="ARBA00022989"/>
    </source>
</evidence>
<reference evidence="10" key="1">
    <citation type="journal article" date="2019" name="Int. J. Syst. Evol. Microbiol.">
        <title>The Global Catalogue of Microorganisms (GCM) 10K type strain sequencing project: providing services to taxonomists for standard genome sequencing and annotation.</title>
        <authorList>
            <consortium name="The Broad Institute Genomics Platform"/>
            <consortium name="The Broad Institute Genome Sequencing Center for Infectious Disease"/>
            <person name="Wu L."/>
            <person name="Ma J."/>
        </authorList>
    </citation>
    <scope>NUCLEOTIDE SEQUENCE [LARGE SCALE GENOMIC DNA]</scope>
    <source>
        <strain evidence="10">KACC 12597</strain>
    </source>
</reference>
<dbReference type="EMBL" id="JBHUHX010000014">
    <property type="protein sequence ID" value="MFD2111492.1"/>
    <property type="molecule type" value="Genomic_DNA"/>
</dbReference>
<evidence type="ECO:0000313" key="9">
    <source>
        <dbReference type="EMBL" id="MFD2111492.1"/>
    </source>
</evidence>
<feature type="region of interest" description="Disordered" evidence="6">
    <location>
        <begin position="198"/>
        <end position="220"/>
    </location>
</feature>
<feature type="transmembrane region" description="Helical" evidence="7">
    <location>
        <begin position="172"/>
        <end position="194"/>
    </location>
</feature>
<evidence type="ECO:0000256" key="3">
    <source>
        <dbReference type="ARBA" id="ARBA00022692"/>
    </source>
</evidence>
<dbReference type="RefSeq" id="WP_386024914.1">
    <property type="nucleotide sequence ID" value="NZ_JBHUHX010000014.1"/>
</dbReference>
<organism evidence="9 10">
    <name type="scientific">Thiorhodococcus fuscus</name>
    <dbReference type="NCBI Taxonomy" id="527200"/>
    <lineage>
        <taxon>Bacteria</taxon>
        <taxon>Pseudomonadati</taxon>
        <taxon>Pseudomonadota</taxon>
        <taxon>Gammaproteobacteria</taxon>
        <taxon>Chromatiales</taxon>
        <taxon>Chromatiaceae</taxon>
        <taxon>Thiorhodococcus</taxon>
    </lineage>
</organism>
<keyword evidence="5 7" id="KW-0472">Membrane</keyword>
<evidence type="ECO:0000256" key="6">
    <source>
        <dbReference type="SAM" id="MobiDB-lite"/>
    </source>
</evidence>
<accession>A0ABW4Y5P9</accession>
<evidence type="ECO:0000256" key="5">
    <source>
        <dbReference type="ARBA" id="ARBA00023136"/>
    </source>
</evidence>
<gene>
    <name evidence="9" type="ORF">ACFSJC_06540</name>
</gene>
<dbReference type="InterPro" id="IPR051311">
    <property type="entry name" value="DedA_domain"/>
</dbReference>
<feature type="domain" description="VTT" evidence="8">
    <location>
        <begin position="36"/>
        <end position="155"/>
    </location>
</feature>
<feature type="transmembrane region" description="Helical" evidence="7">
    <location>
        <begin position="102"/>
        <end position="118"/>
    </location>
</feature>
<dbReference type="InterPro" id="IPR032816">
    <property type="entry name" value="VTT_dom"/>
</dbReference>
<feature type="transmembrane region" description="Helical" evidence="7">
    <location>
        <begin position="56"/>
        <end position="78"/>
    </location>
</feature>
<evidence type="ECO:0000313" key="10">
    <source>
        <dbReference type="Proteomes" id="UP001597337"/>
    </source>
</evidence>
<comment type="caution">
    <text evidence="9">The sequence shown here is derived from an EMBL/GenBank/DDBJ whole genome shotgun (WGS) entry which is preliminary data.</text>
</comment>
<comment type="subcellular location">
    <subcellularLocation>
        <location evidence="1">Cell membrane</location>
        <topology evidence="1">Multi-pass membrane protein</topology>
    </subcellularLocation>
</comment>
<keyword evidence="2" id="KW-1003">Cell membrane</keyword>
<dbReference type="PANTHER" id="PTHR42709">
    <property type="entry name" value="ALKALINE PHOSPHATASE LIKE PROTEIN"/>
    <property type="match status" value="1"/>
</dbReference>
<name>A0ABW4Y5P9_9GAMM</name>
<dbReference type="PANTHER" id="PTHR42709:SF6">
    <property type="entry name" value="UNDECAPRENYL PHOSPHATE TRANSPORTER A"/>
    <property type="match status" value="1"/>
</dbReference>
<evidence type="ECO:0000259" key="8">
    <source>
        <dbReference type="Pfam" id="PF09335"/>
    </source>
</evidence>
<dbReference type="Pfam" id="PF09335">
    <property type="entry name" value="VTT_dom"/>
    <property type="match status" value="1"/>
</dbReference>
<evidence type="ECO:0000256" key="1">
    <source>
        <dbReference type="ARBA" id="ARBA00004651"/>
    </source>
</evidence>
<keyword evidence="3 7" id="KW-0812">Transmembrane</keyword>
<feature type="transmembrane region" description="Helical" evidence="7">
    <location>
        <begin position="138"/>
        <end position="160"/>
    </location>
</feature>
<protein>
    <submittedName>
        <fullName evidence="9">DedA family protein</fullName>
    </submittedName>
</protein>
<dbReference type="Proteomes" id="UP001597337">
    <property type="component" value="Unassembled WGS sequence"/>
</dbReference>
<evidence type="ECO:0000256" key="2">
    <source>
        <dbReference type="ARBA" id="ARBA00022475"/>
    </source>
</evidence>